<sequence>MSSVYVTEPATNGKILMVTTAGDIDIELWPKEAPMACRNFIQLGLEGYYDNTIFHRVEKNFIVQGGDPSGSGFGGESIYGKPFKDEFHSRLKFSRRGMLGMANSGKHDNNSQFFFTLNAANGLNNKNTLFGKITGNTIFNMLRIPENVEYVKNGNNRPVDPHHIIKIKILKNPFDDIVIRNKKNTDIQVIPSKPVKRNKNLLSFAVEEEEIKDSETKGCISSHDILSDAHLSKEAVQVGIPANFKKSNYSKVEKIDEDSPHMLKLRKKRHADIREIQRELLAKKALTQEQEKGEHEHMVNNLALLESKEKFRYKFKSTQIRKQSASEREKNNLHMLEQFESLIKMNSALSSYAATKDSDDEDAGNTKGDDMSWLKHQLIYLEPEDKGLNANVYEIDRYHLSDPKHPTNRHRRGDFDKNV</sequence>
<evidence type="ECO:0000313" key="9">
    <source>
        <dbReference type="EMBL" id="OAF71309.1"/>
    </source>
</evidence>
<evidence type="ECO:0000256" key="1">
    <source>
        <dbReference type="ARBA" id="ARBA00004123"/>
    </source>
</evidence>
<dbReference type="PRINTS" id="PR00153">
    <property type="entry name" value="CSAPPISMRASE"/>
</dbReference>
<evidence type="ECO:0000256" key="7">
    <source>
        <dbReference type="SAM" id="MobiDB-lite"/>
    </source>
</evidence>
<evidence type="ECO:0000259" key="8">
    <source>
        <dbReference type="PROSITE" id="PS50072"/>
    </source>
</evidence>
<organism evidence="9 10">
    <name type="scientific">Intoshia linei</name>
    <dbReference type="NCBI Taxonomy" id="1819745"/>
    <lineage>
        <taxon>Eukaryota</taxon>
        <taxon>Metazoa</taxon>
        <taxon>Spiralia</taxon>
        <taxon>Lophotrochozoa</taxon>
        <taxon>Mesozoa</taxon>
        <taxon>Orthonectida</taxon>
        <taxon>Rhopaluridae</taxon>
        <taxon>Intoshia</taxon>
    </lineage>
</organism>
<feature type="domain" description="PPIase cyclophilin-type" evidence="8">
    <location>
        <begin position="19"/>
        <end position="184"/>
    </location>
</feature>
<dbReference type="Pfam" id="PF00160">
    <property type="entry name" value="Pro_isomerase"/>
    <property type="match status" value="1"/>
</dbReference>
<dbReference type="AlphaFoldDB" id="A0A177BAG6"/>
<evidence type="ECO:0000313" key="10">
    <source>
        <dbReference type="Proteomes" id="UP000078046"/>
    </source>
</evidence>
<dbReference type="PANTHER" id="PTHR45625:SF6">
    <property type="entry name" value="SPLICEOSOME-ASSOCIATED PROTEIN CWC27 HOMOLOG"/>
    <property type="match status" value="1"/>
</dbReference>
<name>A0A177BAG6_9BILA</name>
<keyword evidence="10" id="KW-1185">Reference proteome</keyword>
<dbReference type="GO" id="GO:0071013">
    <property type="term" value="C:catalytic step 2 spliceosome"/>
    <property type="evidence" value="ECO:0007669"/>
    <property type="project" value="TreeGrafter"/>
</dbReference>
<protein>
    <recommendedName>
        <fullName evidence="4">Spliceosome-associated protein CWC27 homolog</fullName>
    </recommendedName>
    <alternativeName>
        <fullName evidence="5">Probable inactive peptidyl-prolyl cis-trans isomerase CWC27 homolog</fullName>
    </alternativeName>
</protein>
<dbReference type="InterPro" id="IPR002130">
    <property type="entry name" value="Cyclophilin-type_PPIase_dom"/>
</dbReference>
<dbReference type="OrthoDB" id="442970at2759"/>
<dbReference type="PANTHER" id="PTHR45625">
    <property type="entry name" value="PEPTIDYL-PROLYL CIS-TRANS ISOMERASE-RELATED"/>
    <property type="match status" value="1"/>
</dbReference>
<comment type="similarity">
    <text evidence="2">Belongs to the cyclophilin-type PPIase family.</text>
</comment>
<dbReference type="InterPro" id="IPR029000">
    <property type="entry name" value="Cyclophilin-like_dom_sf"/>
</dbReference>
<dbReference type="CDD" id="cd01925">
    <property type="entry name" value="cyclophilin_CeCYP16-like"/>
    <property type="match status" value="1"/>
</dbReference>
<proteinExistence type="inferred from homology"/>
<comment type="subunit">
    <text evidence="6">Part of the activated spliceosome B/catalytic step 1 spliceosome, one of the forms of the spliceosome which has a well-formed active site but still cannot catalyze the branching reaction and is composed at least of 52 proteins, the U2, U5 and U6 snRNAs and the pre-mRNA. Recruited during early steps of activated spliceosome B maturation, it is probably one of the first proteins released from this complex as he matures to the spliceosome C complex. Component of the minor spliceosome, which splices U12-type introns.</text>
</comment>
<dbReference type="FunFam" id="2.40.100.10:FF:000007">
    <property type="entry name" value="Peptidyl-prolyl cis-trans isomerase CWC27 homolog"/>
    <property type="match status" value="1"/>
</dbReference>
<keyword evidence="3" id="KW-0539">Nucleus</keyword>
<dbReference type="GO" id="GO:0003755">
    <property type="term" value="F:peptidyl-prolyl cis-trans isomerase activity"/>
    <property type="evidence" value="ECO:0007669"/>
    <property type="project" value="InterPro"/>
</dbReference>
<evidence type="ECO:0000256" key="4">
    <source>
        <dbReference type="ARBA" id="ARBA00040027"/>
    </source>
</evidence>
<dbReference type="EMBL" id="LWCA01000062">
    <property type="protein sequence ID" value="OAF71309.1"/>
    <property type="molecule type" value="Genomic_DNA"/>
</dbReference>
<evidence type="ECO:0000256" key="6">
    <source>
        <dbReference type="ARBA" id="ARBA00046368"/>
    </source>
</evidence>
<feature type="region of interest" description="Disordered" evidence="7">
    <location>
        <begin position="400"/>
        <end position="419"/>
    </location>
</feature>
<evidence type="ECO:0000256" key="5">
    <source>
        <dbReference type="ARBA" id="ARBA00042090"/>
    </source>
</evidence>
<reference evidence="9 10" key="1">
    <citation type="submission" date="2016-04" db="EMBL/GenBank/DDBJ databases">
        <title>The genome of Intoshia linei affirms orthonectids as highly simplified spiralians.</title>
        <authorList>
            <person name="Mikhailov K.V."/>
            <person name="Slusarev G.S."/>
            <person name="Nikitin M.A."/>
            <person name="Logacheva M.D."/>
            <person name="Penin A."/>
            <person name="Aleoshin V."/>
            <person name="Panchin Y.V."/>
        </authorList>
    </citation>
    <scope>NUCLEOTIDE SEQUENCE [LARGE SCALE GENOMIC DNA]</scope>
    <source>
        <strain evidence="9">Intl2013</strain>
        <tissue evidence="9">Whole animal</tissue>
    </source>
</reference>
<dbReference type="SUPFAM" id="SSF50891">
    <property type="entry name" value="Cyclophilin-like"/>
    <property type="match status" value="1"/>
</dbReference>
<comment type="caution">
    <text evidence="9">The sequence shown here is derived from an EMBL/GenBank/DDBJ whole genome shotgun (WGS) entry which is preliminary data.</text>
</comment>
<dbReference type="PROSITE" id="PS50072">
    <property type="entry name" value="CSA_PPIASE_2"/>
    <property type="match status" value="1"/>
</dbReference>
<gene>
    <name evidence="9" type="ORF">A3Q56_00883</name>
</gene>
<accession>A0A177BAG6</accession>
<dbReference type="Gene3D" id="2.40.100.10">
    <property type="entry name" value="Cyclophilin-like"/>
    <property type="match status" value="1"/>
</dbReference>
<dbReference type="InterPro" id="IPR044666">
    <property type="entry name" value="Cyclophilin_A-like"/>
</dbReference>
<evidence type="ECO:0000256" key="3">
    <source>
        <dbReference type="ARBA" id="ARBA00023242"/>
    </source>
</evidence>
<evidence type="ECO:0000256" key="2">
    <source>
        <dbReference type="ARBA" id="ARBA00007365"/>
    </source>
</evidence>
<dbReference type="Proteomes" id="UP000078046">
    <property type="component" value="Unassembled WGS sequence"/>
</dbReference>
<comment type="subcellular location">
    <subcellularLocation>
        <location evidence="1">Nucleus</location>
    </subcellularLocation>
</comment>